<evidence type="ECO:0000313" key="3">
    <source>
        <dbReference type="Proteomes" id="UP000548476"/>
    </source>
</evidence>
<reference evidence="2 3" key="1">
    <citation type="submission" date="2020-08" db="EMBL/GenBank/DDBJ databases">
        <title>Genomic Encyclopedia of Type Strains, Phase IV (KMG-IV): sequencing the most valuable type-strain genomes for metagenomic binning, comparative biology and taxonomic classification.</title>
        <authorList>
            <person name="Goeker M."/>
        </authorList>
    </citation>
    <scope>NUCLEOTIDE SEQUENCE [LARGE SCALE GENOMIC DNA]</scope>
    <source>
        <strain evidence="2 3">YIM 65646</strain>
    </source>
</reference>
<keyword evidence="1" id="KW-1133">Transmembrane helix</keyword>
<name>A0A841FFN6_9ACTN</name>
<keyword evidence="1" id="KW-0472">Membrane</keyword>
<proteinExistence type="predicted"/>
<dbReference type="RefSeq" id="WP_184787541.1">
    <property type="nucleotide sequence ID" value="NZ_BONT01000068.1"/>
</dbReference>
<keyword evidence="1" id="KW-0812">Transmembrane</keyword>
<keyword evidence="3" id="KW-1185">Reference proteome</keyword>
<comment type="caution">
    <text evidence="2">The sequence shown here is derived from an EMBL/GenBank/DDBJ whole genome shotgun (WGS) entry which is preliminary data.</text>
</comment>
<dbReference type="EMBL" id="JACHGT010000005">
    <property type="protein sequence ID" value="MBB6034664.1"/>
    <property type="molecule type" value="Genomic_DNA"/>
</dbReference>
<sequence>MPRGARDVEWLYEPLFFAGHLVVMPALVHRRAWRRTGSLVRAVPSVLAESTRFG</sequence>
<accession>A0A841FFN6</accession>
<organism evidence="2 3">
    <name type="scientific">Phytomonospora endophytica</name>
    <dbReference type="NCBI Taxonomy" id="714109"/>
    <lineage>
        <taxon>Bacteria</taxon>
        <taxon>Bacillati</taxon>
        <taxon>Actinomycetota</taxon>
        <taxon>Actinomycetes</taxon>
        <taxon>Micromonosporales</taxon>
        <taxon>Micromonosporaceae</taxon>
        <taxon>Phytomonospora</taxon>
    </lineage>
</organism>
<dbReference type="Proteomes" id="UP000548476">
    <property type="component" value="Unassembled WGS sequence"/>
</dbReference>
<evidence type="ECO:0000256" key="1">
    <source>
        <dbReference type="SAM" id="Phobius"/>
    </source>
</evidence>
<protein>
    <submittedName>
        <fullName evidence="2">Uncharacterized protein</fullName>
    </submittedName>
</protein>
<feature type="transmembrane region" description="Helical" evidence="1">
    <location>
        <begin position="12"/>
        <end position="28"/>
    </location>
</feature>
<dbReference type="AlphaFoldDB" id="A0A841FFN6"/>
<evidence type="ECO:0000313" key="2">
    <source>
        <dbReference type="EMBL" id="MBB6034664.1"/>
    </source>
</evidence>
<gene>
    <name evidence="2" type="ORF">HNR73_002518</name>
</gene>